<evidence type="ECO:0000313" key="2">
    <source>
        <dbReference type="Proteomes" id="UP001330434"/>
    </source>
</evidence>
<evidence type="ECO:0008006" key="3">
    <source>
        <dbReference type="Google" id="ProtNLM"/>
    </source>
</evidence>
<dbReference type="RefSeq" id="WP_331256257.1">
    <property type="nucleotide sequence ID" value="NZ_JAVHWZ010000002.1"/>
</dbReference>
<sequence length="257" mass="29275">MVLIYIPFSAKEKKYTLVRATEKDKAGMELKNANKDQEERIKFANQFGLSHGLKTLETYKMLSEWNIPAFKDYKFGLFSIYQLNESNNKASYVGELNLDESNLSTNGSVEASYDIEPTVRNQGIAKAAMLTVMIKLFKPLEKTSPWQMDYASLSNKQKANSTGFKKSTKVLSFMKLKIGPDNLYSTILANRLNFQFYNLGADYSVVYSWPPQKSPIPEIAFTQLTPFIKNLISSNENDRQIAIQTIIKTVDRANEQK</sequence>
<keyword evidence="2" id="KW-1185">Reference proteome</keyword>
<reference evidence="1 2" key="1">
    <citation type="journal article" date="2024" name="Environ. Microbiol.">
        <title>Novel evolutionary insights on the interactions of the Holosporales (Alphaproteobacteria) with eukaryotic hosts from comparative genomics.</title>
        <authorList>
            <person name="Giovannini M."/>
            <person name="Petroni G."/>
            <person name="Castelli M."/>
        </authorList>
    </citation>
    <scope>NUCLEOTIDE SEQUENCE [LARGE SCALE GENOMIC DNA]</scope>
    <source>
        <strain evidence="1 2">US_Bl 15I1</strain>
    </source>
</reference>
<organism evidence="1 2">
    <name type="scientific">Candidatus Bealeia paramacronuclearis</name>
    <dbReference type="NCBI Taxonomy" id="1921001"/>
    <lineage>
        <taxon>Bacteria</taxon>
        <taxon>Pseudomonadati</taxon>
        <taxon>Pseudomonadota</taxon>
        <taxon>Alphaproteobacteria</taxon>
        <taxon>Holosporales</taxon>
        <taxon>Holosporaceae</taxon>
        <taxon>Candidatus Bealeia</taxon>
    </lineage>
</organism>
<dbReference type="EMBL" id="CP133270">
    <property type="protein sequence ID" value="WVX67524.1"/>
    <property type="molecule type" value="Genomic_DNA"/>
</dbReference>
<dbReference type="Gene3D" id="3.40.630.30">
    <property type="match status" value="1"/>
</dbReference>
<dbReference type="Proteomes" id="UP001330434">
    <property type="component" value="Chromosome"/>
</dbReference>
<evidence type="ECO:0000313" key="1">
    <source>
        <dbReference type="EMBL" id="WVX67524.1"/>
    </source>
</evidence>
<proteinExistence type="predicted"/>
<accession>A0ABZ2C4Y0</accession>
<gene>
    <name evidence="1" type="ORF">Bealeia1_01737</name>
</gene>
<protein>
    <recommendedName>
        <fullName evidence="3">N-acetyltransferase</fullName>
    </recommendedName>
</protein>
<name>A0ABZ2C4Y0_9PROT</name>